<evidence type="ECO:0000313" key="2">
    <source>
        <dbReference type="Proteomes" id="UP000054270"/>
    </source>
</evidence>
<organism evidence="1 2">
    <name type="scientific">Hypholoma sublateritium (strain FD-334 SS-4)</name>
    <dbReference type="NCBI Taxonomy" id="945553"/>
    <lineage>
        <taxon>Eukaryota</taxon>
        <taxon>Fungi</taxon>
        <taxon>Dikarya</taxon>
        <taxon>Basidiomycota</taxon>
        <taxon>Agaricomycotina</taxon>
        <taxon>Agaricomycetes</taxon>
        <taxon>Agaricomycetidae</taxon>
        <taxon>Agaricales</taxon>
        <taxon>Agaricineae</taxon>
        <taxon>Strophariaceae</taxon>
        <taxon>Hypholoma</taxon>
    </lineage>
</organism>
<protein>
    <recommendedName>
        <fullName evidence="3">F-box domain-containing protein</fullName>
    </recommendedName>
</protein>
<dbReference type="Proteomes" id="UP000054270">
    <property type="component" value="Unassembled WGS sequence"/>
</dbReference>
<dbReference type="EMBL" id="KN817519">
    <property type="protein sequence ID" value="KJA29304.1"/>
    <property type="molecule type" value="Genomic_DNA"/>
</dbReference>
<dbReference type="AlphaFoldDB" id="A0A0D2PEV4"/>
<dbReference type="InterPro" id="IPR032675">
    <property type="entry name" value="LRR_dom_sf"/>
</dbReference>
<sequence>MSSFKSTLTSTGATLHALRSLTLNGLFFPYFSAQAPNVERLEINACVELPSLEMLHSIFREFPQLRTLIIRDVEQIAFDDSDIDTARQNSLEGASDAELARLYPSTNLRALAISLRHLEMGAFLYLPKIMSNLEYVEIANPREIFVTALDVTENQNSAVYQCHGLRNLKKLRLFLANNSVWNEASFIISLPQGIDLEIDHPPLGSRITVMDILNSKKFRSITIILAEESLSSVFLVCKAFSQCVLAVKPTLGCPTTLILPANETVEPRAIDVLGAYLTVKGSRESVLANGLIDHGLIDDFEEDDYGYDDQREDQWDYDSYLEYDGLYLDHWHDGSESD</sequence>
<keyword evidence="2" id="KW-1185">Reference proteome</keyword>
<dbReference type="Gene3D" id="3.80.10.10">
    <property type="entry name" value="Ribonuclease Inhibitor"/>
    <property type="match status" value="1"/>
</dbReference>
<dbReference type="SUPFAM" id="SSF52047">
    <property type="entry name" value="RNI-like"/>
    <property type="match status" value="1"/>
</dbReference>
<evidence type="ECO:0000313" key="1">
    <source>
        <dbReference type="EMBL" id="KJA29304.1"/>
    </source>
</evidence>
<gene>
    <name evidence="1" type="ORF">HYPSUDRAFT_211193</name>
</gene>
<name>A0A0D2PEV4_HYPSF</name>
<reference evidence="2" key="1">
    <citation type="submission" date="2014-04" db="EMBL/GenBank/DDBJ databases">
        <title>Evolutionary Origins and Diversification of the Mycorrhizal Mutualists.</title>
        <authorList>
            <consortium name="DOE Joint Genome Institute"/>
            <consortium name="Mycorrhizal Genomics Consortium"/>
            <person name="Kohler A."/>
            <person name="Kuo A."/>
            <person name="Nagy L.G."/>
            <person name="Floudas D."/>
            <person name="Copeland A."/>
            <person name="Barry K.W."/>
            <person name="Cichocki N."/>
            <person name="Veneault-Fourrey C."/>
            <person name="LaButti K."/>
            <person name="Lindquist E.A."/>
            <person name="Lipzen A."/>
            <person name="Lundell T."/>
            <person name="Morin E."/>
            <person name="Murat C."/>
            <person name="Riley R."/>
            <person name="Ohm R."/>
            <person name="Sun H."/>
            <person name="Tunlid A."/>
            <person name="Henrissat B."/>
            <person name="Grigoriev I.V."/>
            <person name="Hibbett D.S."/>
            <person name="Martin F."/>
        </authorList>
    </citation>
    <scope>NUCLEOTIDE SEQUENCE [LARGE SCALE GENOMIC DNA]</scope>
    <source>
        <strain evidence="2">FD-334 SS-4</strain>
    </source>
</reference>
<evidence type="ECO:0008006" key="3">
    <source>
        <dbReference type="Google" id="ProtNLM"/>
    </source>
</evidence>
<dbReference type="STRING" id="945553.A0A0D2PEV4"/>
<accession>A0A0D2PEV4</accession>
<proteinExistence type="predicted"/>